<proteinExistence type="predicted"/>
<organism evidence="1 2">
    <name type="scientific">Jaapia argillacea MUCL 33604</name>
    <dbReference type="NCBI Taxonomy" id="933084"/>
    <lineage>
        <taxon>Eukaryota</taxon>
        <taxon>Fungi</taxon>
        <taxon>Dikarya</taxon>
        <taxon>Basidiomycota</taxon>
        <taxon>Agaricomycotina</taxon>
        <taxon>Agaricomycetes</taxon>
        <taxon>Agaricomycetidae</taxon>
        <taxon>Jaapiales</taxon>
        <taxon>Jaapiaceae</taxon>
        <taxon>Jaapia</taxon>
    </lineage>
</organism>
<reference evidence="2" key="1">
    <citation type="journal article" date="2014" name="Proc. Natl. Acad. Sci. U.S.A.">
        <title>Extensive sampling of basidiomycete genomes demonstrates inadequacy of the white-rot/brown-rot paradigm for wood decay fungi.</title>
        <authorList>
            <person name="Riley R."/>
            <person name="Salamov A.A."/>
            <person name="Brown D.W."/>
            <person name="Nagy L.G."/>
            <person name="Floudas D."/>
            <person name="Held B.W."/>
            <person name="Levasseur A."/>
            <person name="Lombard V."/>
            <person name="Morin E."/>
            <person name="Otillar R."/>
            <person name="Lindquist E.A."/>
            <person name="Sun H."/>
            <person name="LaButti K.M."/>
            <person name="Schmutz J."/>
            <person name="Jabbour D."/>
            <person name="Luo H."/>
            <person name="Baker S.E."/>
            <person name="Pisabarro A.G."/>
            <person name="Walton J.D."/>
            <person name="Blanchette R.A."/>
            <person name="Henrissat B."/>
            <person name="Martin F."/>
            <person name="Cullen D."/>
            <person name="Hibbett D.S."/>
            <person name="Grigoriev I.V."/>
        </authorList>
    </citation>
    <scope>NUCLEOTIDE SEQUENCE [LARGE SCALE GENOMIC DNA]</scope>
    <source>
        <strain evidence="2">MUCL 33604</strain>
    </source>
</reference>
<keyword evidence="2" id="KW-1185">Reference proteome</keyword>
<sequence length="229" mass="25950">MSLNSNGHLVLVIEASKRDDDTVLSSKNFNHRTERRGLWYCATTAHDIRPHHDKPLQYKLYILLSQHFMGDPMAKIGVFITLTLQPSTSLGIPTHSCLRPLWKRGVRKFSPGNSAMPTTKQLNDGWYEPVELFVDITGRKRLSQSWETNTILYGRFVCGLLIQEKWAYEILPNQMASRHQLISAPQISSSTLWLGVRSSSHGDEPCVFTTIQGVARGVVGTFNPQKTWK</sequence>
<dbReference type="InParanoid" id="A0A067Q8R5"/>
<dbReference type="EMBL" id="KL197711">
    <property type="protein sequence ID" value="KDQ62560.1"/>
    <property type="molecule type" value="Genomic_DNA"/>
</dbReference>
<dbReference type="HOGENOM" id="CLU_1209983_0_0_1"/>
<dbReference type="Proteomes" id="UP000027265">
    <property type="component" value="Unassembled WGS sequence"/>
</dbReference>
<name>A0A067Q8R5_9AGAM</name>
<evidence type="ECO:0000313" key="2">
    <source>
        <dbReference type="Proteomes" id="UP000027265"/>
    </source>
</evidence>
<protein>
    <submittedName>
        <fullName evidence="1">Uncharacterized protein</fullName>
    </submittedName>
</protein>
<evidence type="ECO:0000313" key="1">
    <source>
        <dbReference type="EMBL" id="KDQ62560.1"/>
    </source>
</evidence>
<dbReference type="AlphaFoldDB" id="A0A067Q8R5"/>
<gene>
    <name evidence="1" type="ORF">JAAARDRAFT_701340</name>
</gene>
<accession>A0A067Q8R5</accession>